<evidence type="ECO:0000313" key="11">
    <source>
        <dbReference type="Proteomes" id="UP000005870"/>
    </source>
</evidence>
<dbReference type="Gene3D" id="3.40.50.300">
    <property type="entry name" value="P-loop containing nucleotide triphosphate hydrolases"/>
    <property type="match status" value="1"/>
</dbReference>
<dbReference type="InterPro" id="IPR009057">
    <property type="entry name" value="Homeodomain-like_sf"/>
</dbReference>
<dbReference type="Proteomes" id="UP000005870">
    <property type="component" value="Chromosome"/>
</dbReference>
<dbReference type="Pfam" id="PF00072">
    <property type="entry name" value="Response_reg"/>
    <property type="match status" value="1"/>
</dbReference>
<dbReference type="PROSITE" id="PS00675">
    <property type="entry name" value="SIGMA54_INTERACT_1"/>
    <property type="match status" value="1"/>
</dbReference>
<keyword evidence="5" id="KW-0804">Transcription</keyword>
<dbReference type="InterPro" id="IPR027417">
    <property type="entry name" value="P-loop_NTPase"/>
</dbReference>
<dbReference type="SMART" id="SM00448">
    <property type="entry name" value="REC"/>
    <property type="match status" value="1"/>
</dbReference>
<dbReference type="SMART" id="SM00382">
    <property type="entry name" value="AAA"/>
    <property type="match status" value="1"/>
</dbReference>
<dbReference type="InterPro" id="IPR025943">
    <property type="entry name" value="Sigma_54_int_dom_ATP-bd_2"/>
</dbReference>
<dbReference type="Pfam" id="PF02954">
    <property type="entry name" value="HTH_8"/>
    <property type="match status" value="1"/>
</dbReference>
<evidence type="ECO:0000256" key="4">
    <source>
        <dbReference type="ARBA" id="ARBA00023125"/>
    </source>
</evidence>
<keyword evidence="2" id="KW-0067">ATP-binding</keyword>
<dbReference type="InterPro" id="IPR002078">
    <property type="entry name" value="Sigma_54_int"/>
</dbReference>
<dbReference type="InterPro" id="IPR025662">
    <property type="entry name" value="Sigma_54_int_dom_ATP-bd_1"/>
</dbReference>
<evidence type="ECO:0000256" key="5">
    <source>
        <dbReference type="ARBA" id="ARBA00023163"/>
    </source>
</evidence>
<dbReference type="InterPro" id="IPR003593">
    <property type="entry name" value="AAA+_ATPase"/>
</dbReference>
<dbReference type="SUPFAM" id="SSF52172">
    <property type="entry name" value="CheY-like"/>
    <property type="match status" value="1"/>
</dbReference>
<dbReference type="SUPFAM" id="SSF46689">
    <property type="entry name" value="Homeodomain-like"/>
    <property type="match status" value="1"/>
</dbReference>
<protein>
    <submittedName>
        <fullName evidence="10">Fis family transcriptional regulator</fullName>
    </submittedName>
</protein>
<dbReference type="Pfam" id="PF00158">
    <property type="entry name" value="Sigma54_activat"/>
    <property type="match status" value="1"/>
</dbReference>
<dbReference type="AlphaFoldDB" id="G7UQ91"/>
<dbReference type="GO" id="GO:0043565">
    <property type="term" value="F:sequence-specific DNA binding"/>
    <property type="evidence" value="ECO:0007669"/>
    <property type="project" value="InterPro"/>
</dbReference>
<dbReference type="InterPro" id="IPR025944">
    <property type="entry name" value="Sigma_54_int_dom_CS"/>
</dbReference>
<feature type="region of interest" description="Disordered" evidence="7">
    <location>
        <begin position="396"/>
        <end position="434"/>
    </location>
</feature>
<evidence type="ECO:0000256" key="1">
    <source>
        <dbReference type="ARBA" id="ARBA00022741"/>
    </source>
</evidence>
<dbReference type="FunFam" id="3.40.50.300:FF:000006">
    <property type="entry name" value="DNA-binding transcriptional regulator NtrC"/>
    <property type="match status" value="1"/>
</dbReference>
<dbReference type="PANTHER" id="PTHR32071">
    <property type="entry name" value="TRANSCRIPTIONAL REGULATORY PROTEIN"/>
    <property type="match status" value="1"/>
</dbReference>
<dbReference type="PRINTS" id="PR01590">
    <property type="entry name" value="HTHFIS"/>
</dbReference>
<accession>G7UQ91</accession>
<keyword evidence="1" id="KW-0547">Nucleotide-binding</keyword>
<dbReference type="InterPro" id="IPR011006">
    <property type="entry name" value="CheY-like_superfamily"/>
</dbReference>
<dbReference type="InterPro" id="IPR001789">
    <property type="entry name" value="Sig_transdc_resp-reg_receiver"/>
</dbReference>
<dbReference type="PANTHER" id="PTHR32071:SF100">
    <property type="entry name" value="RESPONSE REGULATOR PROTEIN PILR"/>
    <property type="match status" value="1"/>
</dbReference>
<dbReference type="PROSITE" id="PS00688">
    <property type="entry name" value="SIGMA54_INTERACT_3"/>
    <property type="match status" value="1"/>
</dbReference>
<dbReference type="Pfam" id="PF25601">
    <property type="entry name" value="AAA_lid_14"/>
    <property type="match status" value="1"/>
</dbReference>
<evidence type="ECO:0000256" key="7">
    <source>
        <dbReference type="SAM" id="MobiDB-lite"/>
    </source>
</evidence>
<organism evidence="10 11">
    <name type="scientific">Pseudoxanthomonas spadix (strain BD-a59)</name>
    <dbReference type="NCBI Taxonomy" id="1045855"/>
    <lineage>
        <taxon>Bacteria</taxon>
        <taxon>Pseudomonadati</taxon>
        <taxon>Pseudomonadota</taxon>
        <taxon>Gammaproteobacteria</taxon>
        <taxon>Lysobacterales</taxon>
        <taxon>Lysobacteraceae</taxon>
        <taxon>Pseudoxanthomonas</taxon>
    </lineage>
</organism>
<evidence type="ECO:0000256" key="3">
    <source>
        <dbReference type="ARBA" id="ARBA00023015"/>
    </source>
</evidence>
<dbReference type="PROSITE" id="PS50045">
    <property type="entry name" value="SIGMA54_INTERACT_4"/>
    <property type="match status" value="1"/>
</dbReference>
<dbReference type="InterPro" id="IPR002197">
    <property type="entry name" value="HTH_Fis"/>
</dbReference>
<evidence type="ECO:0000259" key="8">
    <source>
        <dbReference type="PROSITE" id="PS50045"/>
    </source>
</evidence>
<dbReference type="HOGENOM" id="CLU_000445_0_6_6"/>
<evidence type="ECO:0000313" key="10">
    <source>
        <dbReference type="EMBL" id="AER55703.1"/>
    </source>
</evidence>
<dbReference type="GO" id="GO:0006355">
    <property type="term" value="P:regulation of DNA-templated transcription"/>
    <property type="evidence" value="ECO:0007669"/>
    <property type="project" value="InterPro"/>
</dbReference>
<reference evidence="10 11" key="1">
    <citation type="journal article" date="2012" name="J. Bacteriol.">
        <title>Complete Genome Sequence of the BTEX-Degrading Bacterium Pseudoxanthomonas spadix BD-a59.</title>
        <authorList>
            <person name="Lee S.H."/>
            <person name="Jin H.M."/>
            <person name="Lee H.J."/>
            <person name="Kim J.M."/>
            <person name="Jeon C.O."/>
        </authorList>
    </citation>
    <scope>NUCLEOTIDE SEQUENCE [LARGE SCALE GENOMIC DNA]</scope>
    <source>
        <strain evidence="10 11">BD-a59</strain>
    </source>
</reference>
<dbReference type="EMBL" id="CP003093">
    <property type="protein sequence ID" value="AER55703.1"/>
    <property type="molecule type" value="Genomic_DNA"/>
</dbReference>
<dbReference type="PROSITE" id="PS50110">
    <property type="entry name" value="RESPONSE_REGULATORY"/>
    <property type="match status" value="1"/>
</dbReference>
<dbReference type="Gene3D" id="1.10.10.60">
    <property type="entry name" value="Homeodomain-like"/>
    <property type="match status" value="1"/>
</dbReference>
<feature type="domain" description="Response regulatory" evidence="9">
    <location>
        <begin position="6"/>
        <end position="120"/>
    </location>
</feature>
<keyword evidence="6" id="KW-0597">Phosphoprotein</keyword>
<dbReference type="CDD" id="cd00009">
    <property type="entry name" value="AAA"/>
    <property type="match status" value="1"/>
</dbReference>
<dbReference type="PROSITE" id="PS00676">
    <property type="entry name" value="SIGMA54_INTERACT_2"/>
    <property type="match status" value="1"/>
</dbReference>
<feature type="compositionally biased region" description="Pro residues" evidence="7">
    <location>
        <begin position="408"/>
        <end position="421"/>
    </location>
</feature>
<dbReference type="OrthoDB" id="9804019at2"/>
<keyword evidence="3" id="KW-0805">Transcription regulation</keyword>
<dbReference type="GO" id="GO:0000160">
    <property type="term" value="P:phosphorelay signal transduction system"/>
    <property type="evidence" value="ECO:0007669"/>
    <property type="project" value="InterPro"/>
</dbReference>
<sequence length="481" mass="52023">MSDPRSALIVDDERDIRELLTLTLGRMGLRIDTAANVGEARELLARNPYDLCFTDMRLPDGNGIELVEEISRNFPRTPVAMITAFGNVELAVEALKAGAFDFVSKPVDINVLRGLVRHALELNNSERPAPAPAPAQHAMRLLGDSPAMAELRQTIAKVARSQAPVYILGESGVGKELVARTIHEQGGRAAGPFIPVNCGAIPAELMESEFFGHKKGSFTGAHADKQGLFQAASGGTLFLDEVAELPLPMQVKLLRAIQEKAVRPVGASGETQVDVRILSATHNDLGELAQDGRFRHDLYYRINVIELRVPPLRERTGDLPLLTGAILTRLAGHQQRSAPHLTAAALEALARYPFPGNVRELENILERAMAMADGEAIDAGDLRLPQAERRAPAPLAALPPAQDHDPFRPNPGPFGSPPPANGAPAGNGDAEGPLPSYIEQMERAAIHKALEDNRWNKTKAAAQLGITFRALRYKLKKLGIE</sequence>
<evidence type="ECO:0000256" key="6">
    <source>
        <dbReference type="PROSITE-ProRule" id="PRU00169"/>
    </source>
</evidence>
<evidence type="ECO:0000256" key="2">
    <source>
        <dbReference type="ARBA" id="ARBA00022840"/>
    </source>
</evidence>
<dbReference type="Gene3D" id="3.40.50.2300">
    <property type="match status" value="1"/>
</dbReference>
<dbReference type="KEGG" id="psd:DSC_05260"/>
<keyword evidence="11" id="KW-1185">Reference proteome</keyword>
<evidence type="ECO:0000259" key="9">
    <source>
        <dbReference type="PROSITE" id="PS50110"/>
    </source>
</evidence>
<dbReference type="eggNOG" id="COG2204">
    <property type="taxonomic scope" value="Bacteria"/>
</dbReference>
<dbReference type="STRING" id="1045855.DSC_05260"/>
<name>G7UQ91_PSEUP</name>
<dbReference type="Gene3D" id="1.10.8.60">
    <property type="match status" value="1"/>
</dbReference>
<dbReference type="GO" id="GO:0005524">
    <property type="term" value="F:ATP binding"/>
    <property type="evidence" value="ECO:0007669"/>
    <property type="project" value="UniProtKB-KW"/>
</dbReference>
<proteinExistence type="predicted"/>
<feature type="compositionally biased region" description="Low complexity" evidence="7">
    <location>
        <begin position="422"/>
        <end position="433"/>
    </location>
</feature>
<dbReference type="RefSeq" id="WP_014159880.1">
    <property type="nucleotide sequence ID" value="NC_016147.2"/>
</dbReference>
<dbReference type="SUPFAM" id="SSF52540">
    <property type="entry name" value="P-loop containing nucleoside triphosphate hydrolases"/>
    <property type="match status" value="1"/>
</dbReference>
<gene>
    <name evidence="10" type="ordered locus">DSC_05260</name>
</gene>
<dbReference type="InterPro" id="IPR058031">
    <property type="entry name" value="AAA_lid_NorR"/>
</dbReference>
<keyword evidence="4" id="KW-0238">DNA-binding</keyword>
<feature type="domain" description="Sigma-54 factor interaction" evidence="8">
    <location>
        <begin position="141"/>
        <end position="370"/>
    </location>
</feature>
<feature type="modified residue" description="4-aspartylphosphate" evidence="6">
    <location>
        <position position="55"/>
    </location>
</feature>